<reference evidence="4" key="1">
    <citation type="submission" date="2017-02" db="UniProtKB">
        <authorList>
            <consortium name="WormBaseParasite"/>
        </authorList>
    </citation>
    <scope>IDENTIFICATION</scope>
</reference>
<feature type="region of interest" description="Disordered" evidence="1">
    <location>
        <begin position="171"/>
        <end position="195"/>
    </location>
</feature>
<proteinExistence type="predicted"/>
<keyword evidence="3" id="KW-1185">Reference proteome</keyword>
<name>A0A0R3X4G9_HYDTA</name>
<reference evidence="2 3" key="2">
    <citation type="submission" date="2018-11" db="EMBL/GenBank/DDBJ databases">
        <authorList>
            <consortium name="Pathogen Informatics"/>
        </authorList>
    </citation>
    <scope>NUCLEOTIDE SEQUENCE [LARGE SCALE GENOMIC DNA]</scope>
</reference>
<dbReference type="WBParaSite" id="TTAC_0000830801-mRNA-1">
    <property type="protein sequence ID" value="TTAC_0000830801-mRNA-1"/>
    <property type="gene ID" value="TTAC_0000830801"/>
</dbReference>
<evidence type="ECO:0000313" key="4">
    <source>
        <dbReference type="WBParaSite" id="TTAC_0000830801-mRNA-1"/>
    </source>
</evidence>
<organism evidence="4">
    <name type="scientific">Hydatigena taeniaeformis</name>
    <name type="common">Feline tapeworm</name>
    <name type="synonym">Taenia taeniaeformis</name>
    <dbReference type="NCBI Taxonomy" id="6205"/>
    <lineage>
        <taxon>Eukaryota</taxon>
        <taxon>Metazoa</taxon>
        <taxon>Spiralia</taxon>
        <taxon>Lophotrochozoa</taxon>
        <taxon>Platyhelminthes</taxon>
        <taxon>Cestoda</taxon>
        <taxon>Eucestoda</taxon>
        <taxon>Cyclophyllidea</taxon>
        <taxon>Taeniidae</taxon>
        <taxon>Hydatigera</taxon>
    </lineage>
</organism>
<protein>
    <submittedName>
        <fullName evidence="4">WH1 domain-containing protein</fullName>
    </submittedName>
</protein>
<evidence type="ECO:0000313" key="3">
    <source>
        <dbReference type="Proteomes" id="UP000274429"/>
    </source>
</evidence>
<dbReference type="Proteomes" id="UP000274429">
    <property type="component" value="Unassembled WGS sequence"/>
</dbReference>
<sequence>MLRAPPLSFCLAVQPSGHVDSHPGLQPSERAKEAALMVGKKRITLTSCYYYKEKSKVWVGAGQIYDHTFQGDHKKAPPGMLFTTTKRNAVASSWIICKTSWQDGANAITCLHSVMPDLVLQFCGINLTTGSGKSDGQHIRSSPSHVLQMGQNFHELLRQPKRNTGRWFNVGRNSEDRNGDAHQTWPPAKTTGRDV</sequence>
<evidence type="ECO:0000256" key="1">
    <source>
        <dbReference type="SAM" id="MobiDB-lite"/>
    </source>
</evidence>
<gene>
    <name evidence="2" type="ORF">TTAC_LOCUS8293</name>
</gene>
<evidence type="ECO:0000313" key="2">
    <source>
        <dbReference type="EMBL" id="VDM32818.1"/>
    </source>
</evidence>
<accession>A0A0R3X4G9</accession>
<dbReference type="AlphaFoldDB" id="A0A0R3X4G9"/>
<dbReference type="EMBL" id="UYWX01020478">
    <property type="protein sequence ID" value="VDM32818.1"/>
    <property type="molecule type" value="Genomic_DNA"/>
</dbReference>